<dbReference type="InterPro" id="IPR050161">
    <property type="entry name" value="Siro_Cobalamin_biosynth"/>
</dbReference>
<evidence type="ECO:0000256" key="3">
    <source>
        <dbReference type="ARBA" id="ARBA00022679"/>
    </source>
</evidence>
<accession>A0A173LPF7</accession>
<keyword evidence="5" id="KW-0627">Porphyrin biosynthesis</keyword>
<dbReference type="GO" id="GO:0009236">
    <property type="term" value="P:cobalamin biosynthetic process"/>
    <property type="evidence" value="ECO:0007669"/>
    <property type="project" value="InterPro"/>
</dbReference>
<dbReference type="GO" id="GO:0051266">
    <property type="term" value="F:sirohydrochlorin ferrochelatase activity"/>
    <property type="evidence" value="ECO:0007669"/>
    <property type="project" value="InterPro"/>
</dbReference>
<dbReference type="GO" id="GO:0004851">
    <property type="term" value="F:uroporphyrin-III C-methyltransferase activity"/>
    <property type="evidence" value="ECO:0007669"/>
    <property type="project" value="UniProtKB-EC"/>
</dbReference>
<dbReference type="Gene3D" id="3.40.50.720">
    <property type="entry name" value="NAD(P)-binding Rossmann-like Domain"/>
    <property type="match status" value="1"/>
</dbReference>
<sequence length="391" mass="39752">MNISAAPGSGSNSSSSATAPFSAPIDVSGIDVVVLGGGRGAHRVVPSLVDAGASVTIVAADVRATLEELPGGVRVHRDTWSDSVLEGAGLLVVTGDEPAIEGAEAGAFPEAIVAAVRSARIPVARADAELRNGGDGSVGVAEELKGTVALVGGGPGDDGMLTLRGRELLMQADVIIADRLAPQRVLADVPAGTEIIDAAKIPYGRQMAQQAINEAMIEHAKAGKFVVRFKGGDNFLFGRGYEEALALAEHSIPTFVVPGVTSAFAGPALGGVTVTHRGVTHEVTVISGHVPPGHEKSLVNWPAVAAMRGTVVLLMAVKNGPAIADALIEGGRPADTPVSIIESASLSTERRVDATLASLREVMAAENVVPPAIIVIGEVAGLPQVLAPDRL</sequence>
<dbReference type="RefSeq" id="WP_067471741.1">
    <property type="nucleotide sequence ID" value="NZ_CP015961.1"/>
</dbReference>
<dbReference type="NCBIfam" id="NF004790">
    <property type="entry name" value="PRK06136.1"/>
    <property type="match status" value="1"/>
</dbReference>
<dbReference type="EC" id="2.1.1.107" evidence="1"/>
<keyword evidence="9" id="KW-1185">Reference proteome</keyword>
<dbReference type="GO" id="GO:0019354">
    <property type="term" value="P:siroheme biosynthetic process"/>
    <property type="evidence" value="ECO:0007669"/>
    <property type="project" value="InterPro"/>
</dbReference>
<dbReference type="GO" id="GO:0043115">
    <property type="term" value="F:precorrin-2 dehydrogenase activity"/>
    <property type="evidence" value="ECO:0007669"/>
    <property type="project" value="InterPro"/>
</dbReference>
<dbReference type="GO" id="GO:0051287">
    <property type="term" value="F:NAD binding"/>
    <property type="evidence" value="ECO:0007669"/>
    <property type="project" value="InterPro"/>
</dbReference>
<dbReference type="Pfam" id="PF13241">
    <property type="entry name" value="NAD_binding_7"/>
    <property type="match status" value="1"/>
</dbReference>
<name>A0A173LPF7_9ACTN</name>
<dbReference type="Pfam" id="PF00590">
    <property type="entry name" value="TP_methylase"/>
    <property type="match status" value="1"/>
</dbReference>
<dbReference type="InterPro" id="IPR000878">
    <property type="entry name" value="4pyrrol_Mease"/>
</dbReference>
<evidence type="ECO:0000313" key="9">
    <source>
        <dbReference type="Proteomes" id="UP000186104"/>
    </source>
</evidence>
<dbReference type="Gene3D" id="3.30.950.10">
    <property type="entry name" value="Methyltransferase, Cobalt-precorrin-4 Transmethylase, Domain 2"/>
    <property type="match status" value="1"/>
</dbReference>
<dbReference type="Proteomes" id="UP000186104">
    <property type="component" value="Chromosome"/>
</dbReference>
<dbReference type="InterPro" id="IPR006366">
    <property type="entry name" value="CobA/CysG_C"/>
</dbReference>
<reference evidence="8 9" key="1">
    <citation type="submission" date="2016-06" db="EMBL/GenBank/DDBJ databases">
        <title>Complete genome sequence of a saline-alkali tolerant type strain Dietzia timorensis ID05-A0528T.</title>
        <authorList>
            <person name="Wu X."/>
        </authorList>
    </citation>
    <scope>NUCLEOTIDE SEQUENCE [LARGE SCALE GENOMIC DNA]</scope>
    <source>
        <strain evidence="8 9">ID05-A0528</strain>
    </source>
</reference>
<dbReference type="FunFam" id="3.40.1010.10:FF:000001">
    <property type="entry name" value="Siroheme synthase"/>
    <property type="match status" value="1"/>
</dbReference>
<feature type="active site" description="Proton acceptor" evidence="6">
    <location>
        <position position="178"/>
    </location>
</feature>
<evidence type="ECO:0000256" key="6">
    <source>
        <dbReference type="PIRSR" id="PIRSR036426-1"/>
    </source>
</evidence>
<evidence type="ECO:0000256" key="5">
    <source>
        <dbReference type="ARBA" id="ARBA00023244"/>
    </source>
</evidence>
<organism evidence="8 9">
    <name type="scientific">Dietzia timorensis</name>
    <dbReference type="NCBI Taxonomy" id="499555"/>
    <lineage>
        <taxon>Bacteria</taxon>
        <taxon>Bacillati</taxon>
        <taxon>Actinomycetota</taxon>
        <taxon>Actinomycetes</taxon>
        <taxon>Mycobacteriales</taxon>
        <taxon>Dietziaceae</taxon>
        <taxon>Dietzia</taxon>
    </lineage>
</organism>
<dbReference type="InterPro" id="IPR014776">
    <property type="entry name" value="4pyrrole_Mease_sub2"/>
</dbReference>
<dbReference type="STRING" id="499555.BJL86_1831"/>
<evidence type="ECO:0000313" key="8">
    <source>
        <dbReference type="EMBL" id="ANI92602.1"/>
    </source>
</evidence>
<dbReference type="SUPFAM" id="SSF51735">
    <property type="entry name" value="NAD(P)-binding Rossmann-fold domains"/>
    <property type="match status" value="1"/>
</dbReference>
<protein>
    <recommendedName>
        <fullName evidence="1">uroporphyrinogen-III C-methyltransferase</fullName>
        <ecNumber evidence="1">2.1.1.107</ecNumber>
    </recommendedName>
</protein>
<dbReference type="InterPro" id="IPR035996">
    <property type="entry name" value="4pyrrol_Methylase_sf"/>
</dbReference>
<dbReference type="AlphaFoldDB" id="A0A173LPF7"/>
<dbReference type="PANTHER" id="PTHR45790">
    <property type="entry name" value="SIROHEME SYNTHASE-RELATED"/>
    <property type="match status" value="1"/>
</dbReference>
<dbReference type="GO" id="GO:0032259">
    <property type="term" value="P:methylation"/>
    <property type="evidence" value="ECO:0007669"/>
    <property type="project" value="UniProtKB-KW"/>
</dbReference>
<dbReference type="InterPro" id="IPR012409">
    <property type="entry name" value="Sirohaem_synth"/>
</dbReference>
<feature type="domain" description="Tetrapyrrole methylase" evidence="7">
    <location>
        <begin position="147"/>
        <end position="359"/>
    </location>
</feature>
<dbReference type="NCBIfam" id="TIGR01469">
    <property type="entry name" value="cobA_cysG_Cterm"/>
    <property type="match status" value="1"/>
</dbReference>
<dbReference type="PANTHER" id="PTHR45790:SF3">
    <property type="entry name" value="S-ADENOSYL-L-METHIONINE-DEPENDENT UROPORPHYRINOGEN III METHYLTRANSFERASE, CHLOROPLASTIC"/>
    <property type="match status" value="1"/>
</dbReference>
<dbReference type="InterPro" id="IPR014777">
    <property type="entry name" value="4pyrrole_Mease_sub1"/>
</dbReference>
<gene>
    <name evidence="8" type="ORF">BJL86_1831</name>
</gene>
<evidence type="ECO:0000259" key="7">
    <source>
        <dbReference type="Pfam" id="PF00590"/>
    </source>
</evidence>
<dbReference type="Gene3D" id="3.40.1010.10">
    <property type="entry name" value="Cobalt-precorrin-4 Transmethylase, Domain 1"/>
    <property type="match status" value="1"/>
</dbReference>
<dbReference type="EMBL" id="CP015961">
    <property type="protein sequence ID" value="ANI92602.1"/>
    <property type="molecule type" value="Genomic_DNA"/>
</dbReference>
<dbReference type="KEGG" id="dtm:BJL86_1831"/>
<dbReference type="CDD" id="cd11642">
    <property type="entry name" value="SUMT"/>
    <property type="match status" value="1"/>
</dbReference>
<evidence type="ECO:0000256" key="4">
    <source>
        <dbReference type="ARBA" id="ARBA00022691"/>
    </source>
</evidence>
<keyword evidence="4" id="KW-0949">S-adenosyl-L-methionine</keyword>
<evidence type="ECO:0000256" key="2">
    <source>
        <dbReference type="ARBA" id="ARBA00022603"/>
    </source>
</evidence>
<feature type="active site" description="Proton donor" evidence="6">
    <location>
        <position position="200"/>
    </location>
</feature>
<evidence type="ECO:0000256" key="1">
    <source>
        <dbReference type="ARBA" id="ARBA00012162"/>
    </source>
</evidence>
<keyword evidence="3 8" id="KW-0808">Transferase</keyword>
<keyword evidence="2 8" id="KW-0489">Methyltransferase</keyword>
<dbReference type="PIRSF" id="PIRSF036426">
    <property type="entry name" value="Sirohaem_synth"/>
    <property type="match status" value="1"/>
</dbReference>
<proteinExistence type="predicted"/>
<dbReference type="SUPFAM" id="SSF53790">
    <property type="entry name" value="Tetrapyrrole methylase"/>
    <property type="match status" value="1"/>
</dbReference>
<dbReference type="InterPro" id="IPR036291">
    <property type="entry name" value="NAD(P)-bd_dom_sf"/>
</dbReference>